<dbReference type="OrthoDB" id="123048at2"/>
<evidence type="ECO:0000313" key="3">
    <source>
        <dbReference type="Proteomes" id="UP000002432"/>
    </source>
</evidence>
<evidence type="ECO:0000313" key="2">
    <source>
        <dbReference type="EMBL" id="ABF40754.1"/>
    </source>
</evidence>
<name>Q1IQU6_KORVE</name>
<proteinExistence type="predicted"/>
<dbReference type="RefSeq" id="WP_011522556.1">
    <property type="nucleotide sequence ID" value="NC_008009.1"/>
</dbReference>
<feature type="chain" id="PRO_5004191873" evidence="1">
    <location>
        <begin position="21"/>
        <end position="106"/>
    </location>
</feature>
<dbReference type="Proteomes" id="UP000002432">
    <property type="component" value="Chromosome"/>
</dbReference>
<dbReference type="EMBL" id="CP000360">
    <property type="protein sequence ID" value="ABF40754.1"/>
    <property type="molecule type" value="Genomic_DNA"/>
</dbReference>
<protein>
    <submittedName>
        <fullName evidence="2">Uncharacterized protein</fullName>
    </submittedName>
</protein>
<dbReference type="eggNOG" id="ENOG5033HWH">
    <property type="taxonomic scope" value="Bacteria"/>
</dbReference>
<feature type="signal peptide" evidence="1">
    <location>
        <begin position="1"/>
        <end position="20"/>
    </location>
</feature>
<dbReference type="EnsemblBacteria" id="ABF40754">
    <property type="protein sequence ID" value="ABF40754"/>
    <property type="gene ID" value="Acid345_1753"/>
</dbReference>
<reference evidence="2 3" key="1">
    <citation type="journal article" date="2009" name="Appl. Environ. Microbiol.">
        <title>Three genomes from the phylum Acidobacteria provide insight into the lifestyles of these microorganisms in soils.</title>
        <authorList>
            <person name="Ward N.L."/>
            <person name="Challacombe J.F."/>
            <person name="Janssen P.H."/>
            <person name="Henrissat B."/>
            <person name="Coutinho P.M."/>
            <person name="Wu M."/>
            <person name="Xie G."/>
            <person name="Haft D.H."/>
            <person name="Sait M."/>
            <person name="Badger J."/>
            <person name="Barabote R.D."/>
            <person name="Bradley B."/>
            <person name="Brettin T.S."/>
            <person name="Brinkac L.M."/>
            <person name="Bruce D."/>
            <person name="Creasy T."/>
            <person name="Daugherty S.C."/>
            <person name="Davidsen T.M."/>
            <person name="DeBoy R.T."/>
            <person name="Detter J.C."/>
            <person name="Dodson R.J."/>
            <person name="Durkin A.S."/>
            <person name="Ganapathy A."/>
            <person name="Gwinn-Giglio M."/>
            <person name="Han C.S."/>
            <person name="Khouri H."/>
            <person name="Kiss H."/>
            <person name="Kothari S.P."/>
            <person name="Madupu R."/>
            <person name="Nelson K.E."/>
            <person name="Nelson W.C."/>
            <person name="Paulsen I."/>
            <person name="Penn K."/>
            <person name="Ren Q."/>
            <person name="Rosovitz M.J."/>
            <person name="Selengut J.D."/>
            <person name="Shrivastava S."/>
            <person name="Sullivan S.A."/>
            <person name="Tapia R."/>
            <person name="Thompson L.S."/>
            <person name="Watkins K.L."/>
            <person name="Yang Q."/>
            <person name="Yu C."/>
            <person name="Zafar N."/>
            <person name="Zhou L."/>
            <person name="Kuske C.R."/>
        </authorList>
    </citation>
    <scope>NUCLEOTIDE SEQUENCE [LARGE SCALE GENOMIC DNA]</scope>
    <source>
        <strain evidence="2 3">Ellin345</strain>
    </source>
</reference>
<sequence length="106" mass="10758">MKKVGFALCLCSLMAVSAFAKDTTYAGWISDAKCAAKGANAAHEACAKKCAEAGEKPVLVTDADGKVVPIDNPDAVKDVLGKHVEVKGSMKGGTVHVASVTPVAGK</sequence>
<gene>
    <name evidence="2" type="ordered locus">Acid345_1753</name>
</gene>
<organism evidence="2 3">
    <name type="scientific">Koribacter versatilis (strain Ellin345)</name>
    <dbReference type="NCBI Taxonomy" id="204669"/>
    <lineage>
        <taxon>Bacteria</taxon>
        <taxon>Pseudomonadati</taxon>
        <taxon>Acidobacteriota</taxon>
        <taxon>Terriglobia</taxon>
        <taxon>Terriglobales</taxon>
        <taxon>Candidatus Korobacteraceae</taxon>
        <taxon>Candidatus Korobacter</taxon>
    </lineage>
</organism>
<keyword evidence="3" id="KW-1185">Reference proteome</keyword>
<dbReference type="HOGENOM" id="CLU_2219655_0_0_0"/>
<dbReference type="KEGG" id="aba:Acid345_1753"/>
<dbReference type="STRING" id="204669.Acid345_1753"/>
<dbReference type="AlphaFoldDB" id="Q1IQU6"/>
<keyword evidence="1" id="KW-0732">Signal</keyword>
<evidence type="ECO:0000256" key="1">
    <source>
        <dbReference type="SAM" id="SignalP"/>
    </source>
</evidence>
<accession>Q1IQU6</accession>